<reference evidence="3" key="1">
    <citation type="journal article" date="2022" name="Int. J. Mol. Sci.">
        <title>Draft Genome of Tanacetum Coccineum: Genomic Comparison of Closely Related Tanacetum-Family Plants.</title>
        <authorList>
            <person name="Yamashiro T."/>
            <person name="Shiraishi A."/>
            <person name="Nakayama K."/>
            <person name="Satake H."/>
        </authorList>
    </citation>
    <scope>NUCLEOTIDE SEQUENCE</scope>
</reference>
<feature type="compositionally biased region" description="Basic and acidic residues" evidence="1">
    <location>
        <begin position="142"/>
        <end position="153"/>
    </location>
</feature>
<evidence type="ECO:0000256" key="1">
    <source>
        <dbReference type="SAM" id="MobiDB-lite"/>
    </source>
</evidence>
<dbReference type="Proteomes" id="UP001151760">
    <property type="component" value="Unassembled WGS sequence"/>
</dbReference>
<evidence type="ECO:0000259" key="2">
    <source>
        <dbReference type="SMART" id="SM00343"/>
    </source>
</evidence>
<name>A0ABQ4ZN06_9ASTR</name>
<dbReference type="SMART" id="SM00343">
    <property type="entry name" value="ZnF_C2HC"/>
    <property type="match status" value="2"/>
</dbReference>
<feature type="domain" description="CCHC-type" evidence="2">
    <location>
        <begin position="193"/>
        <end position="209"/>
    </location>
</feature>
<comment type="caution">
    <text evidence="3">The sequence shown here is derived from an EMBL/GenBank/DDBJ whole genome shotgun (WGS) entry which is preliminary data.</text>
</comment>
<proteinExistence type="predicted"/>
<feature type="domain" description="CCHC-type" evidence="2">
    <location>
        <begin position="228"/>
        <end position="244"/>
    </location>
</feature>
<feature type="region of interest" description="Disordered" evidence="1">
    <location>
        <begin position="134"/>
        <end position="159"/>
    </location>
</feature>
<gene>
    <name evidence="3" type="ORF">Tco_0773006</name>
</gene>
<evidence type="ECO:0000313" key="3">
    <source>
        <dbReference type="EMBL" id="GJS90370.1"/>
    </source>
</evidence>
<organism evidence="3 4">
    <name type="scientific">Tanacetum coccineum</name>
    <dbReference type="NCBI Taxonomy" id="301880"/>
    <lineage>
        <taxon>Eukaryota</taxon>
        <taxon>Viridiplantae</taxon>
        <taxon>Streptophyta</taxon>
        <taxon>Embryophyta</taxon>
        <taxon>Tracheophyta</taxon>
        <taxon>Spermatophyta</taxon>
        <taxon>Magnoliopsida</taxon>
        <taxon>eudicotyledons</taxon>
        <taxon>Gunneridae</taxon>
        <taxon>Pentapetalae</taxon>
        <taxon>asterids</taxon>
        <taxon>campanulids</taxon>
        <taxon>Asterales</taxon>
        <taxon>Asteraceae</taxon>
        <taxon>Asteroideae</taxon>
        <taxon>Anthemideae</taxon>
        <taxon>Anthemidinae</taxon>
        <taxon>Tanacetum</taxon>
    </lineage>
</organism>
<dbReference type="InterPro" id="IPR001878">
    <property type="entry name" value="Znf_CCHC"/>
</dbReference>
<reference evidence="3" key="2">
    <citation type="submission" date="2022-01" db="EMBL/GenBank/DDBJ databases">
        <authorList>
            <person name="Yamashiro T."/>
            <person name="Shiraishi A."/>
            <person name="Satake H."/>
            <person name="Nakayama K."/>
        </authorList>
    </citation>
    <scope>NUCLEOTIDE SEQUENCE</scope>
</reference>
<sequence length="295" mass="33285">MEAWGGVHDFSTIIDQQLQNLLPTILAQVGNHGNNQENIVNENVQGDVRNVIVNNDRRGCTYKEFLACNLKEYDGKGGAIGFTRWIKKMELVQDMSGCGDNKKEKYTACSFLDLSIWEAQQATEHRKLFQKAVPRGNWGEPSNDRNVRDDNKRTRTGNSFATTANHVGRENTSNVPNCATCNSYHAPGVPCRTCFNCKHPGYFAKDCKVMPRNVNPVNVRNPSPARGACYECRSTDHIRSACHRALHPKWRANVTAIEESKDLTSLSLDELIGNLKVYEVIIKNDSEMVKRKRRT</sequence>
<protein>
    <recommendedName>
        <fullName evidence="2">CCHC-type domain-containing protein</fullName>
    </recommendedName>
</protein>
<accession>A0ABQ4ZN06</accession>
<dbReference type="Gene3D" id="4.10.60.10">
    <property type="entry name" value="Zinc finger, CCHC-type"/>
    <property type="match status" value="1"/>
</dbReference>
<evidence type="ECO:0000313" key="4">
    <source>
        <dbReference type="Proteomes" id="UP001151760"/>
    </source>
</evidence>
<dbReference type="EMBL" id="BQNB010011422">
    <property type="protein sequence ID" value="GJS90370.1"/>
    <property type="molecule type" value="Genomic_DNA"/>
</dbReference>
<keyword evidence="4" id="KW-1185">Reference proteome</keyword>